<evidence type="ECO:0000256" key="1">
    <source>
        <dbReference type="SAM" id="Phobius"/>
    </source>
</evidence>
<keyword evidence="1" id="KW-0812">Transmembrane</keyword>
<sequence>MSRRRRLSAAVLALACAVACALGVLAAAPASAHNATTKAHATVTGTGADVRVVLDLEYDLLMKSAWLYAEAYDAKERAEQLRQLKKNHAAVVGYVTRRFAVAYGDSPCTATPVGDADVRTRDGVAFAVVTLAYRCAGGGEGGHAVSSAIFPDAESFVHSTQTIVGYTLDGTTGSAVLTAANPTLRVGEHRASHQVGEFFLLGAEHLLSGLDHVFFLLALLIGARRARDVVVTASAFTAAHSITFLLAALGIVHVPAGIVEPVIAVSIIVVAVANLLGRDEDRLGRWRLPIVFAFGLVHGLGFASALDIEEKGSWELLLSLLSFNVGIEATQLLIIAVLFPLLALLRRTSAAHWMTAAMSVPIVAVSLYWCVDRIALPL</sequence>
<feature type="transmembrane region" description="Helical" evidence="1">
    <location>
        <begin position="288"/>
        <end position="306"/>
    </location>
</feature>
<gene>
    <name evidence="3" type="ORF">Mam01_15600</name>
</gene>
<evidence type="ECO:0000256" key="2">
    <source>
        <dbReference type="SAM" id="SignalP"/>
    </source>
</evidence>
<dbReference type="RefSeq" id="WP_204284721.1">
    <property type="nucleotide sequence ID" value="NZ_BAABEJ010000006.1"/>
</dbReference>
<dbReference type="Proteomes" id="UP000651728">
    <property type="component" value="Unassembled WGS sequence"/>
</dbReference>
<dbReference type="InterPro" id="IPR032809">
    <property type="entry name" value="Put_HupE_UreJ"/>
</dbReference>
<keyword evidence="2" id="KW-0732">Signal</keyword>
<organism evidence="3 4">
    <name type="scientific">Microbispora amethystogenes</name>
    <dbReference type="NCBI Taxonomy" id="1427754"/>
    <lineage>
        <taxon>Bacteria</taxon>
        <taxon>Bacillati</taxon>
        <taxon>Actinomycetota</taxon>
        <taxon>Actinomycetes</taxon>
        <taxon>Streptosporangiales</taxon>
        <taxon>Streptosporangiaceae</taxon>
        <taxon>Microbispora</taxon>
    </lineage>
</organism>
<feature type="transmembrane region" description="Helical" evidence="1">
    <location>
        <begin position="350"/>
        <end position="369"/>
    </location>
</feature>
<dbReference type="EMBL" id="BOOB01000010">
    <property type="protein sequence ID" value="GIH31396.1"/>
    <property type="molecule type" value="Genomic_DNA"/>
</dbReference>
<keyword evidence="4" id="KW-1185">Reference proteome</keyword>
<feature type="chain" id="PRO_5047204052" description="HupE/UreJ family protein" evidence="2">
    <location>
        <begin position="27"/>
        <end position="378"/>
    </location>
</feature>
<comment type="caution">
    <text evidence="3">The sequence shown here is derived from an EMBL/GenBank/DDBJ whole genome shotgun (WGS) entry which is preliminary data.</text>
</comment>
<evidence type="ECO:0000313" key="4">
    <source>
        <dbReference type="Proteomes" id="UP000651728"/>
    </source>
</evidence>
<keyword evidence="1" id="KW-0472">Membrane</keyword>
<evidence type="ECO:0000313" key="3">
    <source>
        <dbReference type="EMBL" id="GIH31396.1"/>
    </source>
</evidence>
<dbReference type="Pfam" id="PF13795">
    <property type="entry name" value="HupE_UreJ_2"/>
    <property type="match status" value="1"/>
</dbReference>
<feature type="transmembrane region" description="Helical" evidence="1">
    <location>
        <begin position="198"/>
        <end position="222"/>
    </location>
</feature>
<evidence type="ECO:0008006" key="5">
    <source>
        <dbReference type="Google" id="ProtNLM"/>
    </source>
</evidence>
<name>A0ABQ4F988_9ACTN</name>
<feature type="transmembrane region" description="Helical" evidence="1">
    <location>
        <begin position="258"/>
        <end position="276"/>
    </location>
</feature>
<accession>A0ABQ4F988</accession>
<feature type="signal peptide" evidence="2">
    <location>
        <begin position="1"/>
        <end position="26"/>
    </location>
</feature>
<feature type="transmembrane region" description="Helical" evidence="1">
    <location>
        <begin position="318"/>
        <end position="343"/>
    </location>
</feature>
<proteinExistence type="predicted"/>
<keyword evidence="1" id="KW-1133">Transmembrane helix</keyword>
<feature type="transmembrane region" description="Helical" evidence="1">
    <location>
        <begin position="229"/>
        <end position="252"/>
    </location>
</feature>
<protein>
    <recommendedName>
        <fullName evidence="5">HupE/UreJ family protein</fullName>
    </recommendedName>
</protein>
<reference evidence="3 4" key="1">
    <citation type="submission" date="2021-01" db="EMBL/GenBank/DDBJ databases">
        <title>Whole genome shotgun sequence of Microbispora amethystogenes NBRC 101907.</title>
        <authorList>
            <person name="Komaki H."/>
            <person name="Tamura T."/>
        </authorList>
    </citation>
    <scope>NUCLEOTIDE SEQUENCE [LARGE SCALE GENOMIC DNA]</scope>
    <source>
        <strain evidence="3 4">NBRC 101907</strain>
    </source>
</reference>